<name>A0A3A8JST2_9BACT</name>
<evidence type="ECO:0000313" key="3">
    <source>
        <dbReference type="Proteomes" id="UP000268094"/>
    </source>
</evidence>
<accession>A0A3A8JST2</accession>
<dbReference type="Proteomes" id="UP000268094">
    <property type="component" value="Unassembled WGS sequence"/>
</dbReference>
<dbReference type="AlphaFoldDB" id="A0A3A8JST2"/>
<keyword evidence="3" id="KW-1185">Reference proteome</keyword>
<proteinExistence type="predicted"/>
<reference evidence="3" key="1">
    <citation type="submission" date="2018-09" db="EMBL/GenBank/DDBJ databases">
        <authorList>
            <person name="Livingstone P.G."/>
            <person name="Whitworth D.E."/>
        </authorList>
    </citation>
    <scope>NUCLEOTIDE SEQUENCE [LARGE SCALE GENOMIC DNA]</scope>
    <source>
        <strain evidence="3">CA054A</strain>
    </source>
</reference>
<evidence type="ECO:0000259" key="1">
    <source>
        <dbReference type="Pfam" id="PF00174"/>
    </source>
</evidence>
<dbReference type="InterPro" id="IPR036374">
    <property type="entry name" value="OxRdtase_Mopterin-bd_sf"/>
</dbReference>
<dbReference type="EMBL" id="RAVZ01000021">
    <property type="protein sequence ID" value="RKG92683.1"/>
    <property type="molecule type" value="Genomic_DNA"/>
</dbReference>
<dbReference type="OrthoDB" id="9778777at2"/>
<dbReference type="RefSeq" id="WP_120539506.1">
    <property type="nucleotide sequence ID" value="NZ_RAVZ01000021.1"/>
</dbReference>
<dbReference type="PROSITE" id="PS51257">
    <property type="entry name" value="PROKAR_LIPOPROTEIN"/>
    <property type="match status" value="1"/>
</dbReference>
<dbReference type="PANTHER" id="PTHR43032">
    <property type="entry name" value="PROTEIN-METHIONINE-SULFOXIDE REDUCTASE"/>
    <property type="match status" value="1"/>
</dbReference>
<dbReference type="InterPro" id="IPR000572">
    <property type="entry name" value="OxRdtase_Mopterin-bd_dom"/>
</dbReference>
<gene>
    <name evidence="2" type="ORF">D7V88_05320</name>
</gene>
<protein>
    <submittedName>
        <fullName evidence="2">Molybdopterin-binding protein</fullName>
    </submittedName>
</protein>
<evidence type="ECO:0000313" key="2">
    <source>
        <dbReference type="EMBL" id="RKG92683.1"/>
    </source>
</evidence>
<sequence length="234" mass="25914">MSEAGPRILTRRRVLLGAAALATSACDSSRPREGFLGAMERFNQRAQTALFSPTRLAPEEPVEQLTPPRDFPHYFISDTVPLAPAGWRLEVGGLVSQPRSFSLEELQRLPRTDYRIRHHCVEGWSAVASWHGVRVSDLARAVGADPRAGFVEFRSFDSGYYSSWDAPGALHAQTILAYGMNGQPLEPGHGAPLRLYSGVKLGYKMVKYLTTVRFLPAASGGYWEDRGYEWFAGV</sequence>
<dbReference type="PANTHER" id="PTHR43032:SF2">
    <property type="entry name" value="BLL0505 PROTEIN"/>
    <property type="match status" value="1"/>
</dbReference>
<comment type="caution">
    <text evidence="2">The sequence shown here is derived from an EMBL/GenBank/DDBJ whole genome shotgun (WGS) entry which is preliminary data.</text>
</comment>
<dbReference type="Pfam" id="PF00174">
    <property type="entry name" value="Oxidored_molyb"/>
    <property type="match status" value="1"/>
</dbReference>
<organism evidence="2 3">
    <name type="scientific">Corallococcus terminator</name>
    <dbReference type="NCBI Taxonomy" id="2316733"/>
    <lineage>
        <taxon>Bacteria</taxon>
        <taxon>Pseudomonadati</taxon>
        <taxon>Myxococcota</taxon>
        <taxon>Myxococcia</taxon>
        <taxon>Myxococcales</taxon>
        <taxon>Cystobacterineae</taxon>
        <taxon>Myxococcaceae</taxon>
        <taxon>Corallococcus</taxon>
    </lineage>
</organism>
<dbReference type="SUPFAM" id="SSF56524">
    <property type="entry name" value="Oxidoreductase molybdopterin-binding domain"/>
    <property type="match status" value="1"/>
</dbReference>
<dbReference type="Gene3D" id="3.90.420.10">
    <property type="entry name" value="Oxidoreductase, molybdopterin-binding domain"/>
    <property type="match status" value="1"/>
</dbReference>
<feature type="domain" description="Oxidoreductase molybdopterin-binding" evidence="1">
    <location>
        <begin position="80"/>
        <end position="223"/>
    </location>
</feature>